<feature type="transmembrane region" description="Helical" evidence="4">
    <location>
        <begin position="305"/>
        <end position="326"/>
    </location>
</feature>
<name>G3JLK6_CORMM</name>
<dbReference type="Proteomes" id="UP000001610">
    <property type="component" value="Unassembled WGS sequence"/>
</dbReference>
<keyword evidence="4" id="KW-0472">Membrane</keyword>
<feature type="transmembrane region" description="Helical" evidence="4">
    <location>
        <begin position="440"/>
        <end position="460"/>
    </location>
</feature>
<feature type="transmembrane region" description="Helical" evidence="4">
    <location>
        <begin position="364"/>
        <end position="388"/>
    </location>
</feature>
<reference evidence="6 7" key="1">
    <citation type="journal article" date="2011" name="Genome Biol.">
        <title>Genome sequence of the insect pathogenic fungus Cordyceps militaris, a valued traditional Chinese medicine.</title>
        <authorList>
            <person name="Zheng P."/>
            <person name="Xia Y."/>
            <person name="Xiao G."/>
            <person name="Xiong C."/>
            <person name="Hu X."/>
            <person name="Zhang S."/>
            <person name="Zheng H."/>
            <person name="Huang Y."/>
            <person name="Zhou Y."/>
            <person name="Wang S."/>
            <person name="Zhao G.P."/>
            <person name="Liu X."/>
            <person name="St Leger R.J."/>
            <person name="Wang C."/>
        </authorList>
    </citation>
    <scope>NUCLEOTIDE SEQUENCE [LARGE SCALE GENOMIC DNA]</scope>
    <source>
        <strain evidence="6 7">CM01</strain>
    </source>
</reference>
<evidence type="ECO:0000259" key="5">
    <source>
        <dbReference type="PROSITE" id="PS50850"/>
    </source>
</evidence>
<evidence type="ECO:0000313" key="7">
    <source>
        <dbReference type="Proteomes" id="UP000001610"/>
    </source>
</evidence>
<dbReference type="Pfam" id="PF07690">
    <property type="entry name" value="MFS_1"/>
    <property type="match status" value="1"/>
</dbReference>
<dbReference type="PANTHER" id="PTHR11360:SF305">
    <property type="entry name" value="MAJOR FACILITATOR SUPERFAMILY (MFS) PROFILE DOMAIN-CONTAINING PROTEIN"/>
    <property type="match status" value="1"/>
</dbReference>
<dbReference type="SUPFAM" id="SSF103473">
    <property type="entry name" value="MFS general substrate transporter"/>
    <property type="match status" value="1"/>
</dbReference>
<dbReference type="HOGENOM" id="CLU_001265_1_2_1"/>
<dbReference type="Gene3D" id="1.20.1250.20">
    <property type="entry name" value="MFS general substrate transporter like domains"/>
    <property type="match status" value="2"/>
</dbReference>
<dbReference type="InterPro" id="IPR011701">
    <property type="entry name" value="MFS"/>
</dbReference>
<evidence type="ECO:0000256" key="4">
    <source>
        <dbReference type="SAM" id="Phobius"/>
    </source>
</evidence>
<dbReference type="GO" id="GO:0016020">
    <property type="term" value="C:membrane"/>
    <property type="evidence" value="ECO:0007669"/>
    <property type="project" value="UniProtKB-SubCell"/>
</dbReference>
<dbReference type="EMBL" id="JH126403">
    <property type="protein sequence ID" value="EGX90580.1"/>
    <property type="molecule type" value="Genomic_DNA"/>
</dbReference>
<feature type="transmembrane region" description="Helical" evidence="4">
    <location>
        <begin position="93"/>
        <end position="120"/>
    </location>
</feature>
<comment type="similarity">
    <text evidence="2">Belongs to the major facilitator superfamily. Monocarboxylate porter (TC 2.A.1.13) family.</text>
</comment>
<feature type="transmembrane region" description="Helical" evidence="4">
    <location>
        <begin position="219"/>
        <end position="238"/>
    </location>
</feature>
<dbReference type="KEGG" id="cmt:CCM_07000"/>
<dbReference type="OrthoDB" id="6499973at2759"/>
<dbReference type="InterPro" id="IPR050327">
    <property type="entry name" value="Proton-linked_MCT"/>
</dbReference>
<protein>
    <submittedName>
        <fullName evidence="6">Major facilitator superfamily transporter</fullName>
    </submittedName>
</protein>
<evidence type="ECO:0000256" key="1">
    <source>
        <dbReference type="ARBA" id="ARBA00004141"/>
    </source>
</evidence>
<gene>
    <name evidence="6" type="ORF">CCM_07000</name>
</gene>
<dbReference type="eggNOG" id="KOG2504">
    <property type="taxonomic scope" value="Eukaryota"/>
</dbReference>
<dbReference type="InterPro" id="IPR036259">
    <property type="entry name" value="MFS_trans_sf"/>
</dbReference>
<dbReference type="GO" id="GO:0022857">
    <property type="term" value="F:transmembrane transporter activity"/>
    <property type="evidence" value="ECO:0007669"/>
    <property type="project" value="InterPro"/>
</dbReference>
<accession>G3JLK6</accession>
<feature type="transmembrane region" description="Helical" evidence="4">
    <location>
        <begin position="59"/>
        <end position="81"/>
    </location>
</feature>
<organism evidence="6 7">
    <name type="scientific">Cordyceps militaris (strain CM01)</name>
    <name type="common">Caterpillar fungus</name>
    <dbReference type="NCBI Taxonomy" id="983644"/>
    <lineage>
        <taxon>Eukaryota</taxon>
        <taxon>Fungi</taxon>
        <taxon>Dikarya</taxon>
        <taxon>Ascomycota</taxon>
        <taxon>Pezizomycotina</taxon>
        <taxon>Sordariomycetes</taxon>
        <taxon>Hypocreomycetidae</taxon>
        <taxon>Hypocreales</taxon>
        <taxon>Cordycipitaceae</taxon>
        <taxon>Cordyceps</taxon>
    </lineage>
</organism>
<feature type="transmembrane region" description="Helical" evidence="4">
    <location>
        <begin position="187"/>
        <end position="207"/>
    </location>
</feature>
<dbReference type="InParanoid" id="G3JLK6"/>
<feature type="transmembrane region" description="Helical" evidence="4">
    <location>
        <begin position="153"/>
        <end position="175"/>
    </location>
</feature>
<dbReference type="PROSITE" id="PS50850">
    <property type="entry name" value="MFS"/>
    <property type="match status" value="1"/>
</dbReference>
<proteinExistence type="inferred from homology"/>
<keyword evidence="4" id="KW-0812">Transmembrane</keyword>
<dbReference type="AlphaFoldDB" id="G3JLK6"/>
<feature type="transmembrane region" description="Helical" evidence="4">
    <location>
        <begin position="338"/>
        <end position="358"/>
    </location>
</feature>
<dbReference type="InterPro" id="IPR020846">
    <property type="entry name" value="MFS_dom"/>
</dbReference>
<evidence type="ECO:0000313" key="6">
    <source>
        <dbReference type="EMBL" id="EGX90580.1"/>
    </source>
</evidence>
<comment type="subcellular location">
    <subcellularLocation>
        <location evidence="1">Membrane</location>
        <topology evidence="1">Multi-pass membrane protein</topology>
    </subcellularLocation>
</comment>
<feature type="compositionally biased region" description="Polar residues" evidence="3">
    <location>
        <begin position="9"/>
        <end position="27"/>
    </location>
</feature>
<feature type="domain" description="Major facilitator superfamily (MFS) profile" evidence="5">
    <location>
        <begin position="276"/>
        <end position="470"/>
    </location>
</feature>
<dbReference type="OMA" id="VPSQYFS"/>
<dbReference type="RefSeq" id="XP_006672201.1">
    <property type="nucleotide sequence ID" value="XM_006672138.1"/>
</dbReference>
<dbReference type="GeneID" id="18169011"/>
<feature type="transmembrane region" description="Helical" evidence="4">
    <location>
        <begin position="400"/>
        <end position="420"/>
    </location>
</feature>
<dbReference type="VEuPathDB" id="FungiDB:CCM_07000"/>
<feature type="transmembrane region" description="Helical" evidence="4">
    <location>
        <begin position="275"/>
        <end position="293"/>
    </location>
</feature>
<feature type="region of interest" description="Disordered" evidence="3">
    <location>
        <begin position="1"/>
        <end position="34"/>
    </location>
</feature>
<keyword evidence="7" id="KW-1185">Reference proteome</keyword>
<keyword evidence="4" id="KW-1133">Transmembrane helix</keyword>
<sequence length="470" mass="48782">MSTTTSTSVQLTSPAGWSSNRPNGTTTHRTKPAPAVLRTEDDVLAASLAVDSAAPDGGYGWAIVLSGCVLMWWGVGTTYAWGVIQRTLVQDALAGPAVLSFIGSLQAAMVSLCATSNAWLLQYLGARRTALTGVALMGGCEILSSFTTGNLGGLFVTAGVLFGLGSSFVFCVITAIPAQYFSRKRGLANGLIFAGSGLGGAAISFALNPLIEKVGLAMAYRVLGIATLATGLPAAWIMKERSSLPRRKFIEWYVVPILCPTSTDPQTGRKLFKSANFVLVCAATAVGTFPLYVPPFFLPLYANSLGFSSATGAGLVAGFTLSSAAGRVLCGHLCDMMGALNVLLTSLVLTAVSMLAIWPASTTLAPLALFVVINGLSNGGFFCTMPTVASNVFGSARVGAVMSIIITGWIGGYLMGAPIAGYLLEAYGGAEKGLVAYRPAMLYGGSLSLVSAFLVVMVRIRVNKKVFVKV</sequence>
<evidence type="ECO:0000256" key="2">
    <source>
        <dbReference type="ARBA" id="ARBA00006727"/>
    </source>
</evidence>
<evidence type="ECO:0000256" key="3">
    <source>
        <dbReference type="SAM" id="MobiDB-lite"/>
    </source>
</evidence>
<dbReference type="PANTHER" id="PTHR11360">
    <property type="entry name" value="MONOCARBOXYLATE TRANSPORTER"/>
    <property type="match status" value="1"/>
</dbReference>